<evidence type="ECO:0000313" key="1">
    <source>
        <dbReference type="EMBL" id="MDP8172649.1"/>
    </source>
</evidence>
<name>A0AAJ6P0G8_9PAST</name>
<sequence>MAIFDELEKNIKNLSSVDCFYLLEVAIQPLAVILKKRSDEDIHFIKSVIDQMIDDYFEYEWENAREQAKELVEEYPDRYLEFFDPPANKKDDPFWLVKEDNFIDYFDVKTRYNTTDEDAIGMAFWHFYVGDYTEDVIDDEVGTSEAFAVMAINYIQKALSFFDEIKEYCRDLCGTEINRNDIPREEEKRIFRGELENCKQALLHTTTAQIHFLNEQLQNSEWQKLQLRHQTKKEIRQEIAKKGAEARHAETNRIKEEIEKGWADYYQDKMARNKPASKNKYAEEMASKYPLKFATIRKWLQGIQIQK</sequence>
<organism evidence="1 2">
    <name type="scientific">Phocoenobacter skyensis</name>
    <dbReference type="NCBI Taxonomy" id="97481"/>
    <lineage>
        <taxon>Bacteria</taxon>
        <taxon>Pseudomonadati</taxon>
        <taxon>Pseudomonadota</taxon>
        <taxon>Gammaproteobacteria</taxon>
        <taxon>Pasteurellales</taxon>
        <taxon>Pasteurellaceae</taxon>
        <taxon>Phocoenobacter</taxon>
    </lineage>
</organism>
<accession>A0AAJ6P0G8</accession>
<reference evidence="1" key="1">
    <citation type="journal article" date="2023" name="Front. Microbiol.">
        <title>Phylogeography and host specificity of Pasteurellaceae pathogenic to sea-farmed fish in the north-east Atlantic.</title>
        <authorList>
            <person name="Gulla S."/>
            <person name="Colquhoun D.J."/>
            <person name="Olsen A.B."/>
            <person name="Spilsberg B."/>
            <person name="Lagesen K."/>
            <person name="Aakesson C.P."/>
            <person name="Strom S."/>
            <person name="Manji F."/>
            <person name="Birkbeck T.H."/>
            <person name="Nilsen H.K."/>
        </authorList>
    </citation>
    <scope>NUCLEOTIDE SEQUENCE</scope>
    <source>
        <strain evidence="1">TW16_20</strain>
    </source>
</reference>
<protein>
    <submittedName>
        <fullName evidence="1">Uncharacterized protein</fullName>
    </submittedName>
</protein>
<dbReference type="AlphaFoldDB" id="A0AAJ6P0G8"/>
<proteinExistence type="predicted"/>
<comment type="caution">
    <text evidence="1">The sequence shown here is derived from an EMBL/GenBank/DDBJ whole genome shotgun (WGS) entry which is preliminary data.</text>
</comment>
<dbReference type="EMBL" id="JASAYQ010000006">
    <property type="protein sequence ID" value="MDP8172649.1"/>
    <property type="molecule type" value="Genomic_DNA"/>
</dbReference>
<evidence type="ECO:0000313" key="2">
    <source>
        <dbReference type="Proteomes" id="UP001236239"/>
    </source>
</evidence>
<dbReference type="Proteomes" id="UP001236239">
    <property type="component" value="Unassembled WGS sequence"/>
</dbReference>
<gene>
    <name evidence="1" type="ORF">QJU93_04695</name>
</gene>
<dbReference type="RefSeq" id="WP_306374126.1">
    <property type="nucleotide sequence ID" value="NZ_JASAYK010000003.1"/>
</dbReference>